<dbReference type="SUPFAM" id="SSF101960">
    <property type="entry name" value="Stabilizer of iron transporter SufD"/>
    <property type="match status" value="1"/>
</dbReference>
<reference evidence="2 3" key="1">
    <citation type="journal article" date="2009" name="Stand. Genomic Sci.">
        <title>Complete genome sequence of Thermanaerovibrio acidaminovorans type strain (Su883).</title>
        <authorList>
            <person name="Chovatia M."/>
            <person name="Sikorski J."/>
            <person name="Schroder M."/>
            <person name="Lapidus A."/>
            <person name="Nolan M."/>
            <person name="Tice H."/>
            <person name="Glavina Del Rio T."/>
            <person name="Copeland A."/>
            <person name="Cheng J.F."/>
            <person name="Lucas S."/>
            <person name="Chen F."/>
            <person name="Bruce D."/>
            <person name="Goodwin L."/>
            <person name="Pitluck S."/>
            <person name="Ivanova N."/>
            <person name="Mavromatis K."/>
            <person name="Ovchinnikova G."/>
            <person name="Pati A."/>
            <person name="Chen A."/>
            <person name="Palaniappan K."/>
            <person name="Land M."/>
            <person name="Hauser L."/>
            <person name="Chang Y.J."/>
            <person name="Jeffries C.D."/>
            <person name="Chain P."/>
            <person name="Saunders E."/>
            <person name="Detter J.C."/>
            <person name="Brettin T."/>
            <person name="Rohde M."/>
            <person name="Goker M."/>
            <person name="Spring S."/>
            <person name="Bristow J."/>
            <person name="Markowitz V."/>
            <person name="Hugenholtz P."/>
            <person name="Kyrpides N.C."/>
            <person name="Klenk H.P."/>
            <person name="Eisen J.A."/>
        </authorList>
    </citation>
    <scope>NUCLEOTIDE SEQUENCE [LARGE SCALE GENOMIC DNA]</scope>
    <source>
        <strain evidence="3">ATCC 49978 / DSM 6589 / Su883</strain>
    </source>
</reference>
<dbReference type="InterPro" id="IPR055346">
    <property type="entry name" value="Fe-S_cluster_assembly_SufBD"/>
</dbReference>
<dbReference type="PATRIC" id="fig|525903.6.peg.798"/>
<dbReference type="STRING" id="525903.Taci_0797"/>
<name>D1B9S7_THEAS</name>
<keyword evidence="3" id="KW-1185">Reference proteome</keyword>
<dbReference type="InterPro" id="IPR000825">
    <property type="entry name" value="SUF_FeS_clus_asmbl_SufBD_core"/>
</dbReference>
<dbReference type="OrthoDB" id="9803529at2"/>
<dbReference type="eggNOG" id="COG0719">
    <property type="taxonomic scope" value="Bacteria"/>
</dbReference>
<dbReference type="InterPro" id="IPR037284">
    <property type="entry name" value="SUF_FeS_clus_asmbl_SufBD_sf"/>
</dbReference>
<evidence type="ECO:0000259" key="1">
    <source>
        <dbReference type="Pfam" id="PF01458"/>
    </source>
</evidence>
<dbReference type="PANTHER" id="PTHR30508">
    <property type="entry name" value="FES CLUSTER ASSEMBLY PROTEIN SUF"/>
    <property type="match status" value="1"/>
</dbReference>
<feature type="domain" description="SUF system FeS cluster assembly SufBD core" evidence="1">
    <location>
        <begin position="88"/>
        <end position="311"/>
    </location>
</feature>
<proteinExistence type="predicted"/>
<evidence type="ECO:0000313" key="2">
    <source>
        <dbReference type="EMBL" id="ACZ19030.1"/>
    </source>
</evidence>
<protein>
    <submittedName>
        <fullName evidence="2">SufBD protein</fullName>
    </submittedName>
</protein>
<dbReference type="KEGG" id="tai:Taci_0797"/>
<dbReference type="AlphaFoldDB" id="D1B9S7"/>
<dbReference type="EnsemblBacteria" id="ACZ19030">
    <property type="protein sequence ID" value="ACZ19030"/>
    <property type="gene ID" value="Taci_0797"/>
</dbReference>
<dbReference type="RefSeq" id="WP_012869545.1">
    <property type="nucleotide sequence ID" value="NC_013522.1"/>
</dbReference>
<organism evidence="2 3">
    <name type="scientific">Thermanaerovibrio acidaminovorans (strain ATCC 49978 / DSM 6589 / Su883)</name>
    <name type="common">Selenomonas acidaminovorans</name>
    <dbReference type="NCBI Taxonomy" id="525903"/>
    <lineage>
        <taxon>Bacteria</taxon>
        <taxon>Thermotogati</taxon>
        <taxon>Synergistota</taxon>
        <taxon>Synergistia</taxon>
        <taxon>Synergistales</taxon>
        <taxon>Synergistaceae</taxon>
        <taxon>Thermanaerovibrio</taxon>
    </lineage>
</organism>
<dbReference type="GO" id="GO:0016226">
    <property type="term" value="P:iron-sulfur cluster assembly"/>
    <property type="evidence" value="ECO:0007669"/>
    <property type="project" value="InterPro"/>
</dbReference>
<dbReference type="HOGENOM" id="CLU_894122_0_0_0"/>
<accession>D1B9S7</accession>
<dbReference type="EMBL" id="CP001818">
    <property type="protein sequence ID" value="ACZ19030.1"/>
    <property type="molecule type" value="Genomic_DNA"/>
</dbReference>
<dbReference type="Pfam" id="PF01458">
    <property type="entry name" value="SUFBD_core"/>
    <property type="match status" value="1"/>
</dbReference>
<evidence type="ECO:0000313" key="3">
    <source>
        <dbReference type="Proteomes" id="UP000002030"/>
    </source>
</evidence>
<gene>
    <name evidence="2" type="ordered locus">Taci_0797</name>
</gene>
<sequence length="314" mass="33670">MFDVASEYKALVEVAERSSGAHFGSPDTVSVVVHGNKVLSSLVLPGVVIDAEETQDGIRALITVQEGVKLAKPVHICFGHLGREGRQTIDTKIRMRRGSQAVFLAHCVFPNAEEFLHQMEGEIHLEEGSSLTYNEVHVHGPEGMIVVRPKTNVVLEDKAIYRGDFTLVEGRVGDLSIDIYVDAKGVGSSVEITSKVYGKMDDRCLVQDVVKLSGRDSTALVKARVVLKDRSTGTFYGTIDGAAPGARGHVDCTEIVQGEAVAEASPVVRASHAEAEITHEAAIGRIADDKIAGLMAKGLTEDEAVDFIVSGLLK</sequence>
<dbReference type="PANTHER" id="PTHR30508:SF6">
    <property type="entry name" value="UPF0051 PROTEIN MJ0034"/>
    <property type="match status" value="1"/>
</dbReference>
<dbReference type="Proteomes" id="UP000002030">
    <property type="component" value="Chromosome"/>
</dbReference>